<reference evidence="2" key="1">
    <citation type="submission" date="2023-03" db="EMBL/GenBank/DDBJ databases">
        <title>Massive genome expansion in bonnet fungi (Mycena s.s.) driven by repeated elements and novel gene families across ecological guilds.</title>
        <authorList>
            <consortium name="Lawrence Berkeley National Laboratory"/>
            <person name="Harder C.B."/>
            <person name="Miyauchi S."/>
            <person name="Viragh M."/>
            <person name="Kuo A."/>
            <person name="Thoen E."/>
            <person name="Andreopoulos B."/>
            <person name="Lu D."/>
            <person name="Skrede I."/>
            <person name="Drula E."/>
            <person name="Henrissat B."/>
            <person name="Morin E."/>
            <person name="Kohler A."/>
            <person name="Barry K."/>
            <person name="LaButti K."/>
            <person name="Morin E."/>
            <person name="Salamov A."/>
            <person name="Lipzen A."/>
            <person name="Mereny Z."/>
            <person name="Hegedus B."/>
            <person name="Baldrian P."/>
            <person name="Stursova M."/>
            <person name="Weitz H."/>
            <person name="Taylor A."/>
            <person name="Grigoriev I.V."/>
            <person name="Nagy L.G."/>
            <person name="Martin F."/>
            <person name="Kauserud H."/>
        </authorList>
    </citation>
    <scope>NUCLEOTIDE SEQUENCE</scope>
    <source>
        <strain evidence="2">CBHHK067</strain>
    </source>
</reference>
<evidence type="ECO:0000256" key="1">
    <source>
        <dbReference type="ARBA" id="ARBA00022729"/>
    </source>
</evidence>
<dbReference type="PANTHER" id="PTHR31836">
    <property type="match status" value="1"/>
</dbReference>
<dbReference type="Gene3D" id="2.40.40.10">
    <property type="entry name" value="RlpA-like domain"/>
    <property type="match status" value="1"/>
</dbReference>
<accession>A0AAD7CDR3</accession>
<dbReference type="Proteomes" id="UP001221757">
    <property type="component" value="Unassembled WGS sequence"/>
</dbReference>
<evidence type="ECO:0000313" key="2">
    <source>
        <dbReference type="EMBL" id="KAJ7646126.1"/>
    </source>
</evidence>
<organism evidence="2 3">
    <name type="scientific">Mycena rosella</name>
    <name type="common">Pink bonnet</name>
    <name type="synonym">Agaricus rosellus</name>
    <dbReference type="NCBI Taxonomy" id="1033263"/>
    <lineage>
        <taxon>Eukaryota</taxon>
        <taxon>Fungi</taxon>
        <taxon>Dikarya</taxon>
        <taxon>Basidiomycota</taxon>
        <taxon>Agaricomycotina</taxon>
        <taxon>Agaricomycetes</taxon>
        <taxon>Agaricomycetidae</taxon>
        <taxon>Agaricales</taxon>
        <taxon>Marasmiineae</taxon>
        <taxon>Mycenaceae</taxon>
        <taxon>Mycena</taxon>
    </lineage>
</organism>
<evidence type="ECO:0000313" key="3">
    <source>
        <dbReference type="Proteomes" id="UP001221757"/>
    </source>
</evidence>
<dbReference type="InterPro" id="IPR051477">
    <property type="entry name" value="Expansin_CellWall"/>
</dbReference>
<comment type="caution">
    <text evidence="2">The sequence shown here is derived from an EMBL/GenBank/DDBJ whole genome shotgun (WGS) entry which is preliminary data.</text>
</comment>
<dbReference type="InterPro" id="IPR036908">
    <property type="entry name" value="RlpA-like_sf"/>
</dbReference>
<name>A0AAD7CDR3_MYCRO</name>
<dbReference type="AlphaFoldDB" id="A0AAD7CDR3"/>
<gene>
    <name evidence="2" type="ORF">B0H17DRAFT_1272595</name>
</gene>
<keyword evidence="1" id="KW-0732">Signal</keyword>
<dbReference type="SUPFAM" id="SSF50685">
    <property type="entry name" value="Barwin-like endoglucanases"/>
    <property type="match status" value="1"/>
</dbReference>
<keyword evidence="3" id="KW-1185">Reference proteome</keyword>
<protein>
    <submittedName>
        <fullName evidence="2">RlpA-like double-psi beta-barrel-protein domain-containing protein-containing protein</fullName>
    </submittedName>
</protein>
<dbReference type="PANTHER" id="PTHR31836:SF28">
    <property type="entry name" value="SRCR DOMAIN-CONTAINING PROTEIN-RELATED"/>
    <property type="match status" value="1"/>
</dbReference>
<proteinExistence type="predicted"/>
<dbReference type="EMBL" id="JARKIE010000389">
    <property type="protein sequence ID" value="KAJ7646126.1"/>
    <property type="molecule type" value="Genomic_DNA"/>
</dbReference>
<sequence>MPCYLATYYDPDGGLGACGNPIQNGDSAVALGTGNWDGGSHCGQTVTVQYQGGSIQVTVQDLCPGCQGANGLDLTEGAMAALDSNYINDGVISVVWSFN</sequence>
<dbReference type="CDD" id="cd22191">
    <property type="entry name" value="DPBB_RlpA_EXP_N-like"/>
    <property type="match status" value="1"/>
</dbReference>